<dbReference type="GO" id="GO:0005758">
    <property type="term" value="C:mitochondrial intermembrane space"/>
    <property type="evidence" value="ECO:0007669"/>
    <property type="project" value="TreeGrafter"/>
</dbReference>
<evidence type="ECO:0000256" key="9">
    <source>
        <dbReference type="SAM" id="MobiDB-lite"/>
    </source>
</evidence>
<evidence type="ECO:0000313" key="11">
    <source>
        <dbReference type="Proteomes" id="UP001186944"/>
    </source>
</evidence>
<name>A0AA89BQD7_PINIB</name>
<evidence type="ECO:0000256" key="7">
    <source>
        <dbReference type="ARBA" id="ARBA00023157"/>
    </source>
</evidence>
<comment type="caution">
    <text evidence="10">The sequence shown here is derived from an EMBL/GenBank/DDBJ whole genome shotgun (WGS) entry which is preliminary data.</text>
</comment>
<keyword evidence="8" id="KW-0676">Redox-active center</keyword>
<evidence type="ECO:0000256" key="3">
    <source>
        <dbReference type="ARBA" id="ARBA00022927"/>
    </source>
</evidence>
<dbReference type="GO" id="GO:0015035">
    <property type="term" value="F:protein-disulfide reductase activity"/>
    <property type="evidence" value="ECO:0007669"/>
    <property type="project" value="InterPro"/>
</dbReference>
<feature type="region of interest" description="Disordered" evidence="9">
    <location>
        <begin position="74"/>
        <end position="112"/>
    </location>
</feature>
<evidence type="ECO:0008006" key="12">
    <source>
        <dbReference type="Google" id="ProtNLM"/>
    </source>
</evidence>
<evidence type="ECO:0000313" key="10">
    <source>
        <dbReference type="EMBL" id="KAK3091510.1"/>
    </source>
</evidence>
<feature type="compositionally biased region" description="Basic and acidic residues" evidence="9">
    <location>
        <begin position="84"/>
        <end position="101"/>
    </location>
</feature>
<dbReference type="EMBL" id="VSWD01000010">
    <property type="protein sequence ID" value="KAK3091510.1"/>
    <property type="molecule type" value="Genomic_DNA"/>
</dbReference>
<comment type="subcellular location">
    <subcellularLocation>
        <location evidence="1">Mitochondrion</location>
    </subcellularLocation>
</comment>
<gene>
    <name evidence="10" type="ORF">FSP39_020345</name>
</gene>
<dbReference type="GO" id="GO:0045041">
    <property type="term" value="P:protein import into mitochondrial intermembrane space"/>
    <property type="evidence" value="ECO:0007669"/>
    <property type="project" value="InterPro"/>
</dbReference>
<dbReference type="Gene3D" id="1.10.287.2900">
    <property type="match status" value="1"/>
</dbReference>
<evidence type="ECO:0000256" key="6">
    <source>
        <dbReference type="ARBA" id="ARBA00023128"/>
    </source>
</evidence>
<evidence type="ECO:0000256" key="4">
    <source>
        <dbReference type="ARBA" id="ARBA00023002"/>
    </source>
</evidence>
<keyword evidence="2" id="KW-0813">Transport</keyword>
<evidence type="ECO:0000256" key="5">
    <source>
        <dbReference type="ARBA" id="ARBA00023010"/>
    </source>
</evidence>
<evidence type="ECO:0000256" key="2">
    <source>
        <dbReference type="ARBA" id="ARBA00022448"/>
    </source>
</evidence>
<evidence type="ECO:0000256" key="1">
    <source>
        <dbReference type="ARBA" id="ARBA00004173"/>
    </source>
</evidence>
<dbReference type="InterPro" id="IPR039289">
    <property type="entry name" value="CHCHD4"/>
</dbReference>
<sequence>AILPNGEINWNCPCIGGSVAGPCGVETREAIACFYYMSKEDPRGVDCDEKNKALRDCMRDHADLYDYILKKHDKDDKNDDLDKELEKASKQSEKQEEKSKETPTQTSTDKKS</sequence>
<reference evidence="10" key="1">
    <citation type="submission" date="2019-08" db="EMBL/GenBank/DDBJ databases">
        <title>The improved chromosome-level genome for the pearl oyster Pinctada fucata martensii using PacBio sequencing and Hi-C.</title>
        <authorList>
            <person name="Zheng Z."/>
        </authorList>
    </citation>
    <scope>NUCLEOTIDE SEQUENCE</scope>
    <source>
        <strain evidence="10">ZZ-2019</strain>
        <tissue evidence="10">Adductor muscle</tissue>
    </source>
</reference>
<keyword evidence="4" id="KW-0560">Oxidoreductase</keyword>
<keyword evidence="6" id="KW-0496">Mitochondrion</keyword>
<dbReference type="Proteomes" id="UP001186944">
    <property type="component" value="Unassembled WGS sequence"/>
</dbReference>
<accession>A0AA89BQD7</accession>
<keyword evidence="11" id="KW-1185">Reference proteome</keyword>
<keyword evidence="7" id="KW-1015">Disulfide bond</keyword>
<dbReference type="PANTHER" id="PTHR21622:SF0">
    <property type="entry name" value="COILED-COIL-HELIX-COILED-COIL-HELIX DOMAIN CONTAINING 4"/>
    <property type="match status" value="1"/>
</dbReference>
<evidence type="ECO:0000256" key="8">
    <source>
        <dbReference type="ARBA" id="ARBA00023284"/>
    </source>
</evidence>
<keyword evidence="5" id="KW-0811">Translocation</keyword>
<keyword evidence="3" id="KW-0653">Protein transport</keyword>
<dbReference type="AlphaFoldDB" id="A0AA89BQD7"/>
<dbReference type="PROSITE" id="PS51808">
    <property type="entry name" value="CHCH"/>
    <property type="match status" value="1"/>
</dbReference>
<feature type="compositionally biased region" description="Low complexity" evidence="9">
    <location>
        <begin position="102"/>
        <end position="112"/>
    </location>
</feature>
<proteinExistence type="predicted"/>
<feature type="non-terminal residue" evidence="10">
    <location>
        <position position="1"/>
    </location>
</feature>
<dbReference type="PANTHER" id="PTHR21622">
    <property type="entry name" value="COILED-COIL-HELIX-COILED-COIL-HELIX DOMAIN CONTAINING 4"/>
    <property type="match status" value="1"/>
</dbReference>
<organism evidence="10 11">
    <name type="scientific">Pinctada imbricata</name>
    <name type="common">Atlantic pearl-oyster</name>
    <name type="synonym">Pinctada martensii</name>
    <dbReference type="NCBI Taxonomy" id="66713"/>
    <lineage>
        <taxon>Eukaryota</taxon>
        <taxon>Metazoa</taxon>
        <taxon>Spiralia</taxon>
        <taxon>Lophotrochozoa</taxon>
        <taxon>Mollusca</taxon>
        <taxon>Bivalvia</taxon>
        <taxon>Autobranchia</taxon>
        <taxon>Pteriomorphia</taxon>
        <taxon>Pterioida</taxon>
        <taxon>Pterioidea</taxon>
        <taxon>Pteriidae</taxon>
        <taxon>Pinctada</taxon>
    </lineage>
</organism>
<protein>
    <recommendedName>
        <fullName evidence="12">Mitochondrial intermembrane space import and assembly protein 40</fullName>
    </recommendedName>
</protein>